<sequence>MEATMRRAATAGRACAHPSRAASHAVPKGLHPSSRLTARKVAVCSSRSGRGVGASRRVARPALVVEEQSPPSVSEGEQLIDPPAGYSGLEGKALRKITKYPTKREVFAAIPKECWKKDTFKSMCYAVFSTSLTVALGVAAYAFIPLKLAYLPVWALYAAVTGTVATGSWVVAHECGHDAFSDNKKLQDAVGYVLHSALLVPYFSWQRSHAVHHSRTNHMEEGETHVPFTIDSAKGMANYVLKERIGKPLFGVVNLFIHLVVGWPAYLLTGATGGSKYGVTNHFIPTKPFSGALFPTDFLKKRVWLSDVGVATTLAALACWAVKAGSIWPVAAVYGGPYLVTNFWLVLYTWLQHTDVDVPHFTDKDWDWVKGTFMTIDRPYPKVIDFLHHRIGTTHVAHHVAHQIPHYNARKATEALKAAFPDLYLYDPTPISKAMLRVGEKCVAVKPFPTDTGDKFLFVADRRDLA</sequence>
<protein>
    <submittedName>
        <fullName evidence="4">Delta(12)-fatty-acid desaturase</fullName>
    </submittedName>
</protein>
<dbReference type="GO" id="GO:0006629">
    <property type="term" value="P:lipid metabolic process"/>
    <property type="evidence" value="ECO:0007669"/>
    <property type="project" value="InterPro"/>
</dbReference>
<evidence type="ECO:0000256" key="1">
    <source>
        <dbReference type="SAM" id="MobiDB-lite"/>
    </source>
</evidence>
<keyword evidence="2" id="KW-0812">Transmembrane</keyword>
<feature type="transmembrane region" description="Helical" evidence="2">
    <location>
        <begin position="329"/>
        <end position="351"/>
    </location>
</feature>
<feature type="compositionally biased region" description="Low complexity" evidence="1">
    <location>
        <begin position="6"/>
        <end position="16"/>
    </location>
</feature>
<feature type="transmembrane region" description="Helical" evidence="2">
    <location>
        <begin position="249"/>
        <end position="268"/>
    </location>
</feature>
<dbReference type="EMBL" id="CP151504">
    <property type="protein sequence ID" value="WZN61439.1"/>
    <property type="molecule type" value="Genomic_DNA"/>
</dbReference>
<keyword evidence="2" id="KW-1133">Transmembrane helix</keyword>
<feature type="transmembrane region" description="Helical" evidence="2">
    <location>
        <begin position="125"/>
        <end position="144"/>
    </location>
</feature>
<feature type="domain" description="Fatty acid desaturase" evidence="3">
    <location>
        <begin position="153"/>
        <end position="425"/>
    </location>
</feature>
<evidence type="ECO:0000256" key="2">
    <source>
        <dbReference type="SAM" id="Phobius"/>
    </source>
</evidence>
<evidence type="ECO:0000313" key="4">
    <source>
        <dbReference type="EMBL" id="WZN61439.1"/>
    </source>
</evidence>
<keyword evidence="2" id="KW-0472">Membrane</keyword>
<dbReference type="GO" id="GO:0016491">
    <property type="term" value="F:oxidoreductase activity"/>
    <property type="evidence" value="ECO:0007669"/>
    <property type="project" value="InterPro"/>
</dbReference>
<proteinExistence type="predicted"/>
<reference evidence="4 5" key="1">
    <citation type="submission" date="2024-03" db="EMBL/GenBank/DDBJ databases">
        <title>Complete genome sequence of the green alga Chloropicon roscoffensis RCC1871.</title>
        <authorList>
            <person name="Lemieux C."/>
            <person name="Pombert J.-F."/>
            <person name="Otis C."/>
            <person name="Turmel M."/>
        </authorList>
    </citation>
    <scope>NUCLEOTIDE SEQUENCE [LARGE SCALE GENOMIC DNA]</scope>
    <source>
        <strain evidence="4 5">RCC1871</strain>
    </source>
</reference>
<feature type="region of interest" description="Disordered" evidence="1">
    <location>
        <begin position="1"/>
        <end position="32"/>
    </location>
</feature>
<dbReference type="CDD" id="cd03507">
    <property type="entry name" value="Delta12-FADS-like"/>
    <property type="match status" value="1"/>
</dbReference>
<accession>A0AAX4P5H7</accession>
<feature type="transmembrane region" description="Helical" evidence="2">
    <location>
        <begin position="150"/>
        <end position="172"/>
    </location>
</feature>
<evidence type="ECO:0000259" key="3">
    <source>
        <dbReference type="Pfam" id="PF00487"/>
    </source>
</evidence>
<organism evidence="4 5">
    <name type="scientific">Chloropicon roscoffensis</name>
    <dbReference type="NCBI Taxonomy" id="1461544"/>
    <lineage>
        <taxon>Eukaryota</taxon>
        <taxon>Viridiplantae</taxon>
        <taxon>Chlorophyta</taxon>
        <taxon>Chloropicophyceae</taxon>
        <taxon>Chloropicales</taxon>
        <taxon>Chloropicaceae</taxon>
        <taxon>Chloropicon</taxon>
    </lineage>
</organism>
<name>A0AAX4P5H7_9CHLO</name>
<dbReference type="Proteomes" id="UP001472866">
    <property type="component" value="Chromosome 04"/>
</dbReference>
<evidence type="ECO:0000313" key="5">
    <source>
        <dbReference type="Proteomes" id="UP001472866"/>
    </source>
</evidence>
<gene>
    <name evidence="4" type="ORF">HKI87_04g29740</name>
</gene>
<dbReference type="InterPro" id="IPR012171">
    <property type="entry name" value="Fatty_acid_desaturase"/>
</dbReference>
<feature type="transmembrane region" description="Helical" evidence="2">
    <location>
        <begin position="303"/>
        <end position="322"/>
    </location>
</feature>
<keyword evidence="5" id="KW-1185">Reference proteome</keyword>
<dbReference type="Pfam" id="PF00487">
    <property type="entry name" value="FA_desaturase"/>
    <property type="match status" value="1"/>
</dbReference>
<dbReference type="PANTHER" id="PTHR32100">
    <property type="entry name" value="OMEGA-6 FATTY ACID DESATURASE, CHLOROPLASTIC"/>
    <property type="match status" value="1"/>
</dbReference>
<dbReference type="InterPro" id="IPR005804">
    <property type="entry name" value="FA_desaturase_dom"/>
</dbReference>
<dbReference type="AlphaFoldDB" id="A0AAX4P5H7"/>